<dbReference type="PANTHER" id="PTHR42908:SF10">
    <property type="entry name" value="EUKARYOTIC TRANSLATION ELONGATION FACTOR 2"/>
    <property type="match status" value="1"/>
</dbReference>
<sequence>MKFSTLTPFTVAAVKRALRASTSGQAFPQCVFDHWGMMSFDPLEVGSQASTLVTQIRKRKGLKEQMTPLSEFEDKLLVTILVCFGFTTLLCFILVMTLL</sequence>
<dbReference type="Gene3D" id="3.30.70.240">
    <property type="match status" value="1"/>
</dbReference>
<dbReference type="SUPFAM" id="SSF54980">
    <property type="entry name" value="EF-G C-terminal domain-like"/>
    <property type="match status" value="1"/>
</dbReference>
<feature type="transmembrane region" description="Helical" evidence="4">
    <location>
        <begin position="76"/>
        <end position="98"/>
    </location>
</feature>
<evidence type="ECO:0000313" key="6">
    <source>
        <dbReference type="Proteomes" id="UP000215914"/>
    </source>
</evidence>
<evidence type="ECO:0000256" key="4">
    <source>
        <dbReference type="SAM" id="Phobius"/>
    </source>
</evidence>
<dbReference type="EMBL" id="CM007904">
    <property type="protein sequence ID" value="OTF96333.1"/>
    <property type="molecule type" value="Genomic_DNA"/>
</dbReference>
<organism evidence="5 6">
    <name type="scientific">Helianthus annuus</name>
    <name type="common">Common sunflower</name>
    <dbReference type="NCBI Taxonomy" id="4232"/>
    <lineage>
        <taxon>Eukaryota</taxon>
        <taxon>Viridiplantae</taxon>
        <taxon>Streptophyta</taxon>
        <taxon>Embryophyta</taxon>
        <taxon>Tracheophyta</taxon>
        <taxon>Spermatophyta</taxon>
        <taxon>Magnoliopsida</taxon>
        <taxon>eudicotyledons</taxon>
        <taxon>Gunneridae</taxon>
        <taxon>Pentapetalae</taxon>
        <taxon>asterids</taxon>
        <taxon>campanulids</taxon>
        <taxon>Asterales</taxon>
        <taxon>Asteraceae</taxon>
        <taxon>Asteroideae</taxon>
        <taxon>Heliantheae alliance</taxon>
        <taxon>Heliantheae</taxon>
        <taxon>Helianthus</taxon>
    </lineage>
</organism>
<proteinExistence type="predicted"/>
<reference evidence="6" key="1">
    <citation type="journal article" date="2017" name="Nature">
        <title>The sunflower genome provides insights into oil metabolism, flowering and Asterid evolution.</title>
        <authorList>
            <person name="Badouin H."/>
            <person name="Gouzy J."/>
            <person name="Grassa C.J."/>
            <person name="Murat F."/>
            <person name="Staton S.E."/>
            <person name="Cottret L."/>
            <person name="Lelandais-Briere C."/>
            <person name="Owens G.L."/>
            <person name="Carrere S."/>
            <person name="Mayjonade B."/>
            <person name="Legrand L."/>
            <person name="Gill N."/>
            <person name="Kane N.C."/>
            <person name="Bowers J.E."/>
            <person name="Hubner S."/>
            <person name="Bellec A."/>
            <person name="Berard A."/>
            <person name="Berges H."/>
            <person name="Blanchet N."/>
            <person name="Boniface M.C."/>
            <person name="Brunel D."/>
            <person name="Catrice O."/>
            <person name="Chaidir N."/>
            <person name="Claudel C."/>
            <person name="Donnadieu C."/>
            <person name="Faraut T."/>
            <person name="Fievet G."/>
            <person name="Helmstetter N."/>
            <person name="King M."/>
            <person name="Knapp S.J."/>
            <person name="Lai Z."/>
            <person name="Le Paslier M.C."/>
            <person name="Lippi Y."/>
            <person name="Lorenzon L."/>
            <person name="Mandel J.R."/>
            <person name="Marage G."/>
            <person name="Marchand G."/>
            <person name="Marquand E."/>
            <person name="Bret-Mestries E."/>
            <person name="Morien E."/>
            <person name="Nambeesan S."/>
            <person name="Nguyen T."/>
            <person name="Pegot-Espagnet P."/>
            <person name="Pouilly N."/>
            <person name="Raftis F."/>
            <person name="Sallet E."/>
            <person name="Schiex T."/>
            <person name="Thomas J."/>
            <person name="Vandecasteele C."/>
            <person name="Vares D."/>
            <person name="Vear F."/>
            <person name="Vautrin S."/>
            <person name="Crespi M."/>
            <person name="Mangin B."/>
            <person name="Burke J.M."/>
            <person name="Salse J."/>
            <person name="Munos S."/>
            <person name="Vincourt P."/>
            <person name="Rieseberg L.H."/>
            <person name="Langlade N.B."/>
        </authorList>
    </citation>
    <scope>NUCLEOTIDE SEQUENCE [LARGE SCALE GENOMIC DNA]</scope>
    <source>
        <strain evidence="6">cv. SF193</strain>
    </source>
</reference>
<keyword evidence="6" id="KW-1185">Reference proteome</keyword>
<dbReference type="GO" id="GO:0003746">
    <property type="term" value="F:translation elongation factor activity"/>
    <property type="evidence" value="ECO:0007669"/>
    <property type="project" value="UniProtKB-KW"/>
</dbReference>
<name>A0A251SC58_HELAN</name>
<keyword evidence="4" id="KW-0472">Membrane</keyword>
<evidence type="ECO:0000256" key="2">
    <source>
        <dbReference type="ARBA" id="ARBA00022768"/>
    </source>
</evidence>
<dbReference type="InParanoid" id="A0A251SC58"/>
<keyword evidence="1" id="KW-0963">Cytoplasm</keyword>
<keyword evidence="4" id="KW-0812">Transmembrane</keyword>
<dbReference type="Proteomes" id="UP000215914">
    <property type="component" value="Chromosome 15"/>
</dbReference>
<evidence type="ECO:0000256" key="1">
    <source>
        <dbReference type="ARBA" id="ARBA00022490"/>
    </source>
</evidence>
<evidence type="ECO:0000256" key="3">
    <source>
        <dbReference type="ARBA" id="ARBA00022917"/>
    </source>
</evidence>
<keyword evidence="4" id="KW-1133">Transmembrane helix</keyword>
<dbReference type="PANTHER" id="PTHR42908">
    <property type="entry name" value="TRANSLATION ELONGATION FACTOR-RELATED"/>
    <property type="match status" value="1"/>
</dbReference>
<keyword evidence="3" id="KW-0648">Protein biosynthesis</keyword>
<accession>A0A251SC58</accession>
<gene>
    <name evidence="5" type="ORF">HannXRQ_Chr15g0493011</name>
</gene>
<dbReference type="InterPro" id="IPR035647">
    <property type="entry name" value="EFG_III/V"/>
</dbReference>
<dbReference type="STRING" id="4232.A0A251SC58"/>
<evidence type="ECO:0000313" key="5">
    <source>
        <dbReference type="EMBL" id="OTF96333.1"/>
    </source>
</evidence>
<protein>
    <submittedName>
        <fullName evidence="5">Putative translation elongation factor EFG/EF2</fullName>
    </submittedName>
</protein>
<dbReference type="AlphaFoldDB" id="A0A251SC58"/>
<keyword evidence="2 5" id="KW-0251">Elongation factor</keyword>